<accession>A0A1Y1K8H9</accession>
<protein>
    <recommendedName>
        <fullName evidence="5">Coiled-coil domain-containing protein 130 homolog</fullName>
    </recommendedName>
</protein>
<dbReference type="EMBL" id="GEZM01091851">
    <property type="protein sequence ID" value="JAV56738.1"/>
    <property type="molecule type" value="Transcribed_RNA"/>
</dbReference>
<name>A0A1Y1K8H9_PHOPY</name>
<sequence length="313" mass="35899">MGERKGTNKYYPPDYDPRAGGLNKWQGTHALRERARKIHMGIIIVRFEMPFNIWCEGCNNHIGMGVRYNAEKKKVGMYYTTPVFEFKMKCHLCDNHFLIKTDPGNLEYIVLSGARRQENRWDPTQNEQVVPETKETQKRLFDDSMFKLEHGTDDQNYAENAKTALVNLYNRNESTWADDYSANCMLRQAFRKNKNDFKTSIAKDNALLKKSSLNIKLVPEAEEDKQLAAVLSLKLKPKLDAEKTTELIRKNIISESSLPCTSFTPAKERKAIKVLNNNDLKKLVLINKPTQAKKIKLTPSLVGDYGNSTSESE</sequence>
<dbReference type="PANTHER" id="PTHR12111">
    <property type="entry name" value="SPLICING FACTOR YJU2"/>
    <property type="match status" value="1"/>
</dbReference>
<proteinExistence type="inferred from homology"/>
<dbReference type="GO" id="GO:0005684">
    <property type="term" value="C:U2-type spliceosomal complex"/>
    <property type="evidence" value="ECO:0007669"/>
    <property type="project" value="TreeGrafter"/>
</dbReference>
<evidence type="ECO:0000256" key="1">
    <source>
        <dbReference type="ARBA" id="ARBA00005595"/>
    </source>
</evidence>
<reference evidence="2" key="1">
    <citation type="journal article" date="2016" name="Sci. Rep.">
        <title>Molecular characterization of firefly nuptial gifts: a multi-omics approach sheds light on postcopulatory sexual selection.</title>
        <authorList>
            <person name="Al-Wathiqui N."/>
            <person name="Fallon T.R."/>
            <person name="South A."/>
            <person name="Weng J.K."/>
            <person name="Lewis S.M."/>
        </authorList>
    </citation>
    <scope>NUCLEOTIDE SEQUENCE</scope>
</reference>
<dbReference type="FunCoup" id="A0A1Y1K8H9">
    <property type="interactions" value="1225"/>
</dbReference>
<dbReference type="GO" id="GO:0071014">
    <property type="term" value="C:post-mRNA release spliceosomal complex"/>
    <property type="evidence" value="ECO:0007669"/>
    <property type="project" value="TreeGrafter"/>
</dbReference>
<dbReference type="AlphaFoldDB" id="A0A1Y1K8H9"/>
<gene>
    <name evidence="3" type="ORF">PPYR_14488</name>
</gene>
<evidence type="ECO:0000313" key="4">
    <source>
        <dbReference type="Proteomes" id="UP000327044"/>
    </source>
</evidence>
<reference evidence="3" key="3">
    <citation type="submission" date="2019-08" db="EMBL/GenBank/DDBJ databases">
        <authorList>
            <consortium name="Photinus pyralis genome working group"/>
            <person name="Fallon T.R."/>
            <person name="Sander Lower S.E."/>
            <person name="Weng J.-K."/>
        </authorList>
    </citation>
    <scope>NUCLEOTIDE SEQUENCE</scope>
    <source>
        <strain evidence="3">1611_PpyrPB1</strain>
        <tissue evidence="3">Whole body</tissue>
    </source>
</reference>
<dbReference type="InParanoid" id="A0A1Y1K8H9"/>
<dbReference type="InterPro" id="IPR007590">
    <property type="entry name" value="Saf4/Yju2"/>
</dbReference>
<dbReference type="Pfam" id="PF04502">
    <property type="entry name" value="Saf4_Yju2"/>
    <property type="match status" value="1"/>
</dbReference>
<evidence type="ECO:0008006" key="5">
    <source>
        <dbReference type="Google" id="ProtNLM"/>
    </source>
</evidence>
<keyword evidence="4" id="KW-1185">Reference proteome</keyword>
<dbReference type="OrthoDB" id="360327at2759"/>
<dbReference type="Proteomes" id="UP000327044">
    <property type="component" value="Unassembled WGS sequence"/>
</dbReference>
<dbReference type="EMBL" id="VVIM01000010">
    <property type="protein sequence ID" value="KAB0792529.1"/>
    <property type="molecule type" value="Genomic_DNA"/>
</dbReference>
<evidence type="ECO:0000313" key="3">
    <source>
        <dbReference type="EMBL" id="KAB0792529.1"/>
    </source>
</evidence>
<dbReference type="GO" id="GO:0000398">
    <property type="term" value="P:mRNA splicing, via spliceosome"/>
    <property type="evidence" value="ECO:0007669"/>
    <property type="project" value="InterPro"/>
</dbReference>
<reference evidence="3 4" key="2">
    <citation type="journal article" date="2018" name="Elife">
        <title>Firefly genomes illuminate parallel origins of bioluminescence in beetles.</title>
        <authorList>
            <person name="Fallon T.R."/>
            <person name="Lower S.E."/>
            <person name="Chang C.H."/>
            <person name="Bessho-Uehara M."/>
            <person name="Martin G.J."/>
            <person name="Bewick A.J."/>
            <person name="Behringer M."/>
            <person name="Debat H.J."/>
            <person name="Wong I."/>
            <person name="Day J.C."/>
            <person name="Suvorov A."/>
            <person name="Silva C.J."/>
            <person name="Stanger-Hall K.F."/>
            <person name="Hall D.W."/>
            <person name="Schmitz R.J."/>
            <person name="Nelson D.R."/>
            <person name="Lewis S.M."/>
            <person name="Shigenobu S."/>
            <person name="Bybee S.M."/>
            <person name="Larracuente A.M."/>
            <person name="Oba Y."/>
            <person name="Weng J.K."/>
        </authorList>
    </citation>
    <scope>NUCLEOTIDE SEQUENCE [LARGE SCALE GENOMIC DNA]</scope>
    <source>
        <strain evidence="3">1611_PpyrPB1</strain>
        <tissue evidence="3">Whole body</tissue>
    </source>
</reference>
<organism evidence="2">
    <name type="scientific">Photinus pyralis</name>
    <name type="common">Common eastern firefly</name>
    <name type="synonym">Lampyris pyralis</name>
    <dbReference type="NCBI Taxonomy" id="7054"/>
    <lineage>
        <taxon>Eukaryota</taxon>
        <taxon>Metazoa</taxon>
        <taxon>Ecdysozoa</taxon>
        <taxon>Arthropoda</taxon>
        <taxon>Hexapoda</taxon>
        <taxon>Insecta</taxon>
        <taxon>Pterygota</taxon>
        <taxon>Neoptera</taxon>
        <taxon>Endopterygota</taxon>
        <taxon>Coleoptera</taxon>
        <taxon>Polyphaga</taxon>
        <taxon>Elateriformia</taxon>
        <taxon>Elateroidea</taxon>
        <taxon>Lampyridae</taxon>
        <taxon>Lampyrinae</taxon>
        <taxon>Photinus</taxon>
    </lineage>
</organism>
<evidence type="ECO:0000313" key="2">
    <source>
        <dbReference type="EMBL" id="JAV56738.1"/>
    </source>
</evidence>
<dbReference type="PANTHER" id="PTHR12111:SF2">
    <property type="entry name" value="SPLICING FACTOR YJU2B-RELATED"/>
    <property type="match status" value="1"/>
</dbReference>
<comment type="similarity">
    <text evidence="1">Belongs to the CWC16 family.</text>
</comment>